<name>A0A1H3IXE0_9BURK</name>
<sequence>MRAQAVKPGTVHQLGRGHIAQEVQRMGAVAEVAACRTRLALCQVGLVLGVHFFDIGTHPVGQVLRVVRQAIGIGRGLGDHAVQEVRSSLALLFGGQMVGQALVERHMQERRLKRACAGGRFGTWGVQQFCVHGGALVRNAFRMRCGPRYSHRANAFLCVVIRLPLAQAPGPDRRRPGARAHGSGTGTGPALPASIGWYWAPACWPCAGPGYG</sequence>
<proteinExistence type="predicted"/>
<reference evidence="1 2" key="1">
    <citation type="submission" date="2016-10" db="EMBL/GenBank/DDBJ databases">
        <authorList>
            <person name="de Groot N.N."/>
        </authorList>
    </citation>
    <scope>NUCLEOTIDE SEQUENCE [LARGE SCALE GENOMIC DNA]</scope>
    <source>
        <strain evidence="1 2">LMG 24775</strain>
    </source>
</reference>
<protein>
    <submittedName>
        <fullName evidence="1">Uncharacterized protein</fullName>
    </submittedName>
</protein>
<dbReference type="EMBL" id="FNPE01000004">
    <property type="protein sequence ID" value="SDY32322.1"/>
    <property type="molecule type" value="Genomic_DNA"/>
</dbReference>
<dbReference type="Proteomes" id="UP000183417">
    <property type="component" value="Unassembled WGS sequence"/>
</dbReference>
<dbReference type="AlphaFoldDB" id="A0A1H3IXE0"/>
<evidence type="ECO:0000313" key="2">
    <source>
        <dbReference type="Proteomes" id="UP000183417"/>
    </source>
</evidence>
<organism evidence="1 2">
    <name type="scientific">Delftia lacustris</name>
    <dbReference type="NCBI Taxonomy" id="558537"/>
    <lineage>
        <taxon>Bacteria</taxon>
        <taxon>Pseudomonadati</taxon>
        <taxon>Pseudomonadota</taxon>
        <taxon>Betaproteobacteria</taxon>
        <taxon>Burkholderiales</taxon>
        <taxon>Comamonadaceae</taxon>
        <taxon>Delftia</taxon>
    </lineage>
</organism>
<accession>A0A1H3IXE0</accession>
<evidence type="ECO:0000313" key="1">
    <source>
        <dbReference type="EMBL" id="SDY32322.1"/>
    </source>
</evidence>
<gene>
    <name evidence="1" type="ORF">SAMN05421547_1044</name>
</gene>